<sequence>MQMMSKSAVSRHAICIISWCNLRYFSVSFDSFYNAKHGRLHVYLPQIIKQHRAG</sequence>
<dbReference type="AlphaFoldDB" id="E6MQG7"/>
<proteinExistence type="predicted"/>
<organism evidence="1 2">
    <name type="scientific">Segatella salivae DSM 15606</name>
    <dbReference type="NCBI Taxonomy" id="888832"/>
    <lineage>
        <taxon>Bacteria</taxon>
        <taxon>Pseudomonadati</taxon>
        <taxon>Bacteroidota</taxon>
        <taxon>Bacteroidia</taxon>
        <taxon>Bacteroidales</taxon>
        <taxon>Prevotellaceae</taxon>
        <taxon>Segatella</taxon>
    </lineage>
</organism>
<accession>E6MQG7</accession>
<keyword evidence="2" id="KW-1185">Reference proteome</keyword>
<evidence type="ECO:0000313" key="2">
    <source>
        <dbReference type="Proteomes" id="UP000003874"/>
    </source>
</evidence>
<dbReference type="STRING" id="888832.HMPREF9420_1735"/>
<dbReference type="Proteomes" id="UP000003874">
    <property type="component" value="Unassembled WGS sequence"/>
</dbReference>
<protein>
    <submittedName>
        <fullName evidence="1">Uncharacterized protein</fullName>
    </submittedName>
</protein>
<dbReference type="EMBL" id="AEQO01000144">
    <property type="protein sequence ID" value="EFV04124.1"/>
    <property type="molecule type" value="Genomic_DNA"/>
</dbReference>
<evidence type="ECO:0000313" key="1">
    <source>
        <dbReference type="EMBL" id="EFV04124.1"/>
    </source>
</evidence>
<comment type="caution">
    <text evidence="1">The sequence shown here is derived from an EMBL/GenBank/DDBJ whole genome shotgun (WGS) entry which is preliminary data.</text>
</comment>
<reference evidence="1 2" key="1">
    <citation type="submission" date="2010-12" db="EMBL/GenBank/DDBJ databases">
        <authorList>
            <person name="Muzny D."/>
            <person name="Qin X."/>
            <person name="Deng J."/>
            <person name="Jiang H."/>
            <person name="Liu Y."/>
            <person name="Qu J."/>
            <person name="Song X.-Z."/>
            <person name="Zhang L."/>
            <person name="Thornton R."/>
            <person name="Coyle M."/>
            <person name="Francisco L."/>
            <person name="Jackson L."/>
            <person name="Javaid M."/>
            <person name="Korchina V."/>
            <person name="Kovar C."/>
            <person name="Mata R."/>
            <person name="Mathew T."/>
            <person name="Ngo R."/>
            <person name="Nguyen L."/>
            <person name="Nguyen N."/>
            <person name="Okwuonu G."/>
            <person name="Ongeri F."/>
            <person name="Pham C."/>
            <person name="Simmons D."/>
            <person name="Wilczek-Boney K."/>
            <person name="Hale W."/>
            <person name="Jakkamsetti A."/>
            <person name="Pham P."/>
            <person name="Ruth R."/>
            <person name="San Lucas F."/>
            <person name="Warren J."/>
            <person name="Zhang J."/>
            <person name="Zhao Z."/>
            <person name="Zhou C."/>
            <person name="Zhu D."/>
            <person name="Lee S."/>
            <person name="Bess C."/>
            <person name="Blankenburg K."/>
            <person name="Forbes L."/>
            <person name="Fu Q."/>
            <person name="Gubbala S."/>
            <person name="Hirani K."/>
            <person name="Jayaseelan J.C."/>
            <person name="Lara F."/>
            <person name="Munidasa M."/>
            <person name="Palculict T."/>
            <person name="Patil S."/>
            <person name="Pu L.-L."/>
            <person name="Saada N."/>
            <person name="Tang L."/>
            <person name="Weissenberger G."/>
            <person name="Zhu Y."/>
            <person name="Hemphill L."/>
            <person name="Shang Y."/>
            <person name="Youmans B."/>
            <person name="Ayvaz T."/>
            <person name="Ross M."/>
            <person name="Santibanez J."/>
            <person name="Aqrawi P."/>
            <person name="Gross S."/>
            <person name="Joshi V."/>
            <person name="Fowler G."/>
            <person name="Nazareth L."/>
            <person name="Reid J."/>
            <person name="Worley K."/>
            <person name="Petrosino J."/>
            <person name="Highlander S."/>
            <person name="Gibbs R."/>
        </authorList>
    </citation>
    <scope>NUCLEOTIDE SEQUENCE [LARGE SCALE GENOMIC DNA]</scope>
    <source>
        <strain evidence="1 2">DSM 15606</strain>
    </source>
</reference>
<dbReference type="HOGENOM" id="CLU_3046658_0_0_10"/>
<gene>
    <name evidence="1" type="ORF">HMPREF9420_1735</name>
</gene>
<name>E6MQG7_9BACT</name>